<dbReference type="EC" id="5.4.99.-" evidence="5"/>
<dbReference type="FunFam" id="3.30.70.1560:FF:000001">
    <property type="entry name" value="Pseudouridine synthase"/>
    <property type="match status" value="1"/>
</dbReference>
<dbReference type="Gene3D" id="3.30.70.1560">
    <property type="entry name" value="Alpha-L RNA-binding motif"/>
    <property type="match status" value="1"/>
</dbReference>
<reference evidence="7" key="1">
    <citation type="submission" date="2020-08" db="EMBL/GenBank/DDBJ databases">
        <title>Genome public.</title>
        <authorList>
            <person name="Liu C."/>
            <person name="Sun Q."/>
        </authorList>
    </citation>
    <scope>NUCLEOTIDE SEQUENCE</scope>
    <source>
        <strain evidence="7">NSJ-44</strain>
    </source>
</reference>
<comment type="similarity">
    <text evidence="1 5">Belongs to the pseudouridine synthase RsuA family.</text>
</comment>
<gene>
    <name evidence="7" type="ORF">H8699_05345</name>
</gene>
<evidence type="ECO:0000256" key="4">
    <source>
        <dbReference type="PROSITE-ProRule" id="PRU00182"/>
    </source>
</evidence>
<dbReference type="InterPro" id="IPR006145">
    <property type="entry name" value="PsdUridine_synth_RsuA/RluA"/>
</dbReference>
<dbReference type="PROSITE" id="PS01149">
    <property type="entry name" value="PSI_RSU"/>
    <property type="match status" value="1"/>
</dbReference>
<organism evidence="7 8">
    <name type="scientific">Luoshenia tenuis</name>
    <dbReference type="NCBI Taxonomy" id="2763654"/>
    <lineage>
        <taxon>Bacteria</taxon>
        <taxon>Bacillati</taxon>
        <taxon>Bacillota</taxon>
        <taxon>Clostridia</taxon>
        <taxon>Christensenellales</taxon>
        <taxon>Christensenellaceae</taxon>
        <taxon>Luoshenia</taxon>
    </lineage>
</organism>
<accession>A0A926HLU9</accession>
<dbReference type="FunFam" id="3.10.290.10:FF:000003">
    <property type="entry name" value="Pseudouridine synthase"/>
    <property type="match status" value="1"/>
</dbReference>
<dbReference type="Pfam" id="PF00849">
    <property type="entry name" value="PseudoU_synth_2"/>
    <property type="match status" value="1"/>
</dbReference>
<dbReference type="Gene3D" id="3.10.290.10">
    <property type="entry name" value="RNA-binding S4 domain"/>
    <property type="match status" value="1"/>
</dbReference>
<evidence type="ECO:0000256" key="1">
    <source>
        <dbReference type="ARBA" id="ARBA00008348"/>
    </source>
</evidence>
<dbReference type="GO" id="GO:0120159">
    <property type="term" value="F:rRNA pseudouridine synthase activity"/>
    <property type="evidence" value="ECO:0007669"/>
    <property type="project" value="UniProtKB-ARBA"/>
</dbReference>
<dbReference type="Proteomes" id="UP000654279">
    <property type="component" value="Unassembled WGS sequence"/>
</dbReference>
<keyword evidence="3 5" id="KW-0413">Isomerase</keyword>
<dbReference type="RefSeq" id="WP_249284798.1">
    <property type="nucleotide sequence ID" value="NZ_JACRSO010000002.1"/>
</dbReference>
<dbReference type="PANTHER" id="PTHR47683:SF2">
    <property type="entry name" value="RNA-BINDING S4 DOMAIN-CONTAINING PROTEIN"/>
    <property type="match status" value="1"/>
</dbReference>
<feature type="domain" description="RNA-binding S4" evidence="6">
    <location>
        <begin position="1"/>
        <end position="61"/>
    </location>
</feature>
<dbReference type="InterPro" id="IPR000748">
    <property type="entry name" value="PsdUridine_synth_RsuA/RluB/E/F"/>
</dbReference>
<keyword evidence="2 4" id="KW-0694">RNA-binding</keyword>
<dbReference type="AlphaFoldDB" id="A0A926HLU9"/>
<evidence type="ECO:0000313" key="8">
    <source>
        <dbReference type="Proteomes" id="UP000654279"/>
    </source>
</evidence>
<dbReference type="InterPro" id="IPR020094">
    <property type="entry name" value="TruA/RsuA/RluB/E/F_N"/>
</dbReference>
<proteinExistence type="inferred from homology"/>
<evidence type="ECO:0000256" key="2">
    <source>
        <dbReference type="ARBA" id="ARBA00022884"/>
    </source>
</evidence>
<dbReference type="InterPro" id="IPR002942">
    <property type="entry name" value="S4_RNA-bd"/>
</dbReference>
<dbReference type="GO" id="GO:0000455">
    <property type="term" value="P:enzyme-directed rRNA pseudouridine synthesis"/>
    <property type="evidence" value="ECO:0007669"/>
    <property type="project" value="UniProtKB-ARBA"/>
</dbReference>
<sequence>MRLQRYLAQCGVASRRKCEEIIASGRVTVNGEQIVQMGFEVDEEKDSVTVDGKTVTPVMLHTYWLMHKPRGVMTTLYDPQGRKTIVDLLPGGAPRLFPVGRLDYDTSGLLLLTDDGDLSFALMHPRHRIYKTYCARIAGKLTPEQAQRLREGLPLDGRMTAPAKVRILRSNAIYSDIEIAIREGRNRQIRRMCEAVGHEVVSLERTAMGPLTLGTLPIGAVRPLTDEELRQIKQVCGLHA</sequence>
<dbReference type="CDD" id="cd00165">
    <property type="entry name" value="S4"/>
    <property type="match status" value="1"/>
</dbReference>
<dbReference type="Gene3D" id="3.30.70.580">
    <property type="entry name" value="Pseudouridine synthase I, catalytic domain, N-terminal subdomain"/>
    <property type="match status" value="1"/>
</dbReference>
<protein>
    <recommendedName>
        <fullName evidence="5">Pseudouridine synthase</fullName>
        <ecNumber evidence="5">5.4.99.-</ecNumber>
    </recommendedName>
</protein>
<dbReference type="InterPro" id="IPR042092">
    <property type="entry name" value="PsdUridine_s_RsuA/RluB/E/F_cat"/>
</dbReference>
<dbReference type="InterPro" id="IPR020103">
    <property type="entry name" value="PsdUridine_synth_cat_dom_sf"/>
</dbReference>
<evidence type="ECO:0000313" key="7">
    <source>
        <dbReference type="EMBL" id="MBC8528844.1"/>
    </source>
</evidence>
<dbReference type="NCBIfam" id="TIGR00093">
    <property type="entry name" value="pseudouridine synthase"/>
    <property type="match status" value="1"/>
</dbReference>
<dbReference type="SMART" id="SM00363">
    <property type="entry name" value="S4"/>
    <property type="match status" value="1"/>
</dbReference>
<dbReference type="GO" id="GO:0003723">
    <property type="term" value="F:RNA binding"/>
    <property type="evidence" value="ECO:0007669"/>
    <property type="project" value="UniProtKB-KW"/>
</dbReference>
<dbReference type="PANTHER" id="PTHR47683">
    <property type="entry name" value="PSEUDOURIDINE SYNTHASE FAMILY PROTEIN-RELATED"/>
    <property type="match status" value="1"/>
</dbReference>
<dbReference type="InterPro" id="IPR036986">
    <property type="entry name" value="S4_RNA-bd_sf"/>
</dbReference>
<dbReference type="InterPro" id="IPR018496">
    <property type="entry name" value="PsdUridine_synth_RsuA/RluB_CS"/>
</dbReference>
<dbReference type="SUPFAM" id="SSF55120">
    <property type="entry name" value="Pseudouridine synthase"/>
    <property type="match status" value="1"/>
</dbReference>
<evidence type="ECO:0000256" key="3">
    <source>
        <dbReference type="ARBA" id="ARBA00023235"/>
    </source>
</evidence>
<dbReference type="CDD" id="cd02870">
    <property type="entry name" value="PseudoU_synth_RsuA_like"/>
    <property type="match status" value="1"/>
</dbReference>
<name>A0A926HLU9_9FIRM</name>
<dbReference type="SUPFAM" id="SSF55174">
    <property type="entry name" value="Alpha-L RNA-binding motif"/>
    <property type="match status" value="1"/>
</dbReference>
<dbReference type="PROSITE" id="PS50889">
    <property type="entry name" value="S4"/>
    <property type="match status" value="1"/>
</dbReference>
<dbReference type="EMBL" id="JACRSO010000002">
    <property type="protein sequence ID" value="MBC8528844.1"/>
    <property type="molecule type" value="Genomic_DNA"/>
</dbReference>
<dbReference type="GO" id="GO:0005829">
    <property type="term" value="C:cytosol"/>
    <property type="evidence" value="ECO:0007669"/>
    <property type="project" value="UniProtKB-ARBA"/>
</dbReference>
<comment type="caution">
    <text evidence="7">The sequence shown here is derived from an EMBL/GenBank/DDBJ whole genome shotgun (WGS) entry which is preliminary data.</text>
</comment>
<dbReference type="InterPro" id="IPR050343">
    <property type="entry name" value="RsuA_PseudoU_synthase"/>
</dbReference>
<dbReference type="Pfam" id="PF01479">
    <property type="entry name" value="S4"/>
    <property type="match status" value="1"/>
</dbReference>
<evidence type="ECO:0000259" key="6">
    <source>
        <dbReference type="SMART" id="SM00363"/>
    </source>
</evidence>
<keyword evidence="8" id="KW-1185">Reference proteome</keyword>
<evidence type="ECO:0000256" key="5">
    <source>
        <dbReference type="RuleBase" id="RU003887"/>
    </source>
</evidence>